<dbReference type="SUPFAM" id="SSF143011">
    <property type="entry name" value="RelE-like"/>
    <property type="match status" value="1"/>
</dbReference>
<dbReference type="KEGG" id="tsl:A3L11_02310"/>
<dbReference type="OrthoDB" id="97626at2157"/>
<dbReference type="AlphaFoldDB" id="A0A2Z2MW40"/>
<dbReference type="PANTHER" id="PTHR38813:SF1">
    <property type="entry name" value="TOXIN RELE1-RELATED"/>
    <property type="match status" value="1"/>
</dbReference>
<name>A0A2Z2MW40_9EURY</name>
<dbReference type="RefSeq" id="WP_088855358.1">
    <property type="nucleotide sequence ID" value="NZ_CP015103.1"/>
</dbReference>
<dbReference type="PANTHER" id="PTHR38813">
    <property type="match status" value="1"/>
</dbReference>
<reference evidence="2 3" key="1">
    <citation type="submission" date="2016-04" db="EMBL/GenBank/DDBJ databases">
        <title>Complete genome sequence of Thermococcus siculi type strain RG-20.</title>
        <authorList>
            <person name="Oger P.M."/>
        </authorList>
    </citation>
    <scope>NUCLEOTIDE SEQUENCE [LARGE SCALE GENOMIC DNA]</scope>
    <source>
        <strain evidence="2 3">RG-20</strain>
    </source>
</reference>
<accession>A0A2Z2MW40</accession>
<evidence type="ECO:0000313" key="2">
    <source>
        <dbReference type="EMBL" id="ASJ08120.1"/>
    </source>
</evidence>
<dbReference type="InterPro" id="IPR007712">
    <property type="entry name" value="RelE/ParE_toxin"/>
</dbReference>
<keyword evidence="3" id="KW-1185">Reference proteome</keyword>
<dbReference type="InterPro" id="IPR035093">
    <property type="entry name" value="RelE/ParE_toxin_dom_sf"/>
</dbReference>
<gene>
    <name evidence="2" type="ORF">A3L11_02310</name>
</gene>
<dbReference type="GeneID" id="33317034"/>
<keyword evidence="1" id="KW-1277">Toxin-antitoxin system</keyword>
<dbReference type="Gene3D" id="3.30.2310.20">
    <property type="entry name" value="RelE-like"/>
    <property type="match status" value="1"/>
</dbReference>
<proteinExistence type="predicted"/>
<evidence type="ECO:0000313" key="3">
    <source>
        <dbReference type="Proteomes" id="UP000250125"/>
    </source>
</evidence>
<evidence type="ECO:0008006" key="4">
    <source>
        <dbReference type="Google" id="ProtNLM"/>
    </source>
</evidence>
<protein>
    <recommendedName>
        <fullName evidence="4">Addiction module toxin RelE</fullName>
    </recommendedName>
</protein>
<evidence type="ECO:0000256" key="1">
    <source>
        <dbReference type="ARBA" id="ARBA00022649"/>
    </source>
</evidence>
<dbReference type="EMBL" id="CP015103">
    <property type="protein sequence ID" value="ASJ08120.1"/>
    <property type="molecule type" value="Genomic_DNA"/>
</dbReference>
<sequence>MFDVQVHPKVIKQAPKLLEPAHLKRFMDFLKDAKTNPLPKGYDVKPLTDHKILGLDGYRLRLGNYRVLYAVDWKNKIVYVVRIESRSRAYKKR</sequence>
<dbReference type="InterPro" id="IPR052747">
    <property type="entry name" value="TA_system_RelE_toxin"/>
</dbReference>
<dbReference type="Proteomes" id="UP000250125">
    <property type="component" value="Chromosome"/>
</dbReference>
<organism evidence="2 3">
    <name type="scientific">Thermococcus siculi</name>
    <dbReference type="NCBI Taxonomy" id="72803"/>
    <lineage>
        <taxon>Archaea</taxon>
        <taxon>Methanobacteriati</taxon>
        <taxon>Methanobacteriota</taxon>
        <taxon>Thermococci</taxon>
        <taxon>Thermococcales</taxon>
        <taxon>Thermococcaceae</taxon>
        <taxon>Thermococcus</taxon>
    </lineage>
</organism>
<dbReference type="Pfam" id="PF05016">
    <property type="entry name" value="ParE_toxin"/>
    <property type="match status" value="1"/>
</dbReference>